<keyword evidence="8" id="KW-1185">Reference proteome</keyword>
<evidence type="ECO:0000256" key="7">
    <source>
        <dbReference type="SAM" id="MobiDB-lite"/>
    </source>
</evidence>
<feature type="region of interest" description="Disordered" evidence="7">
    <location>
        <begin position="1"/>
        <end position="22"/>
    </location>
</feature>
<dbReference type="STRING" id="70415.A0A5S6QMI5"/>
<sequence>MSSEDEQLHWSLFSSDGDRDDDWDELEVAEGEIFDEVSITASTSSTVSDTSSSNVHPVALLNLSLSSDEENEEEDEEDYPALSHAWAWWYHKPSGRSRISWRDNLYMITLIDDAVMFWHFYHNLKRPSELPFGSDYFIFKAHLTPNWETPENARGGKVLLSFCRSSAGADHDVNNCWLRFLVSLLSGQMESVCSYVNGIFVSVRTKCYKVGLWLHSDSTESQKRELLRITNELGDPGHPAFYKSHVKALR</sequence>
<dbReference type="GO" id="GO:0003743">
    <property type="term" value="F:translation initiation factor activity"/>
    <property type="evidence" value="ECO:0007669"/>
    <property type="project" value="UniProtKB-KW"/>
</dbReference>
<organism evidence="8 9">
    <name type="scientific">Trichuris muris</name>
    <name type="common">Mouse whipworm</name>
    <dbReference type="NCBI Taxonomy" id="70415"/>
    <lineage>
        <taxon>Eukaryota</taxon>
        <taxon>Metazoa</taxon>
        <taxon>Ecdysozoa</taxon>
        <taxon>Nematoda</taxon>
        <taxon>Enoplea</taxon>
        <taxon>Dorylaimia</taxon>
        <taxon>Trichinellida</taxon>
        <taxon>Trichuridae</taxon>
        <taxon>Trichuris</taxon>
    </lineage>
</organism>
<evidence type="ECO:0000256" key="1">
    <source>
        <dbReference type="ARBA" id="ARBA00009860"/>
    </source>
</evidence>
<evidence type="ECO:0000256" key="5">
    <source>
        <dbReference type="ARBA" id="ARBA00022917"/>
    </source>
</evidence>
<evidence type="ECO:0000256" key="2">
    <source>
        <dbReference type="ARBA" id="ARBA00022540"/>
    </source>
</evidence>
<dbReference type="InterPro" id="IPR023398">
    <property type="entry name" value="TIF_eIF4e-like"/>
</dbReference>
<evidence type="ECO:0000313" key="8">
    <source>
        <dbReference type="Proteomes" id="UP000046395"/>
    </source>
</evidence>
<dbReference type="Gene3D" id="3.30.760.10">
    <property type="entry name" value="RNA Cap, Translation Initiation Factor Eif4e"/>
    <property type="match status" value="1"/>
</dbReference>
<dbReference type="PANTHER" id="PTHR11960">
    <property type="entry name" value="EUKARYOTIC TRANSLATION INITIATION FACTOR 4E RELATED"/>
    <property type="match status" value="1"/>
</dbReference>
<keyword evidence="4 6" id="KW-0694">RNA-binding</keyword>
<keyword evidence="2 6" id="KW-0396">Initiation factor</keyword>
<dbReference type="GO" id="GO:0006417">
    <property type="term" value="P:regulation of translation"/>
    <property type="evidence" value="ECO:0007669"/>
    <property type="project" value="UniProtKB-KW"/>
</dbReference>
<dbReference type="Pfam" id="PF01652">
    <property type="entry name" value="IF4E"/>
    <property type="match status" value="1"/>
</dbReference>
<name>A0A5S6QMI5_TRIMR</name>
<reference evidence="9" key="1">
    <citation type="submission" date="2019-12" db="UniProtKB">
        <authorList>
            <consortium name="WormBaseParasite"/>
        </authorList>
    </citation>
    <scope>IDENTIFICATION</scope>
</reference>
<protein>
    <submittedName>
        <fullName evidence="9">EIF-4F 25 kDa subunit</fullName>
    </submittedName>
</protein>
<dbReference type="PANTHER" id="PTHR11960:SF8">
    <property type="entry name" value="EUKARYOTIC TRANSLATION INITIATION FACTOR 4E1-RELATED"/>
    <property type="match status" value="1"/>
</dbReference>
<dbReference type="InterPro" id="IPR001040">
    <property type="entry name" value="TIF_eIF_4E"/>
</dbReference>
<dbReference type="WBParaSite" id="TMUE_2000008551.1">
    <property type="protein sequence ID" value="TMUE_2000008551.1"/>
    <property type="gene ID" value="WBGene00292629"/>
</dbReference>
<dbReference type="AlphaFoldDB" id="A0A5S6QMI5"/>
<dbReference type="Proteomes" id="UP000046395">
    <property type="component" value="Unassembled WGS sequence"/>
</dbReference>
<evidence type="ECO:0000313" key="9">
    <source>
        <dbReference type="WBParaSite" id="TMUE_2000008551.1"/>
    </source>
</evidence>
<evidence type="ECO:0000256" key="3">
    <source>
        <dbReference type="ARBA" id="ARBA00022845"/>
    </source>
</evidence>
<dbReference type="SUPFAM" id="SSF55418">
    <property type="entry name" value="eIF4e-like"/>
    <property type="match status" value="1"/>
</dbReference>
<comment type="similarity">
    <text evidence="1 6">Belongs to the eukaryotic initiation factor 4E family.</text>
</comment>
<accession>A0A5S6QMI5</accession>
<dbReference type="GO" id="GO:0016281">
    <property type="term" value="C:eukaryotic translation initiation factor 4F complex"/>
    <property type="evidence" value="ECO:0007669"/>
    <property type="project" value="TreeGrafter"/>
</dbReference>
<keyword evidence="5 6" id="KW-0648">Protein biosynthesis</keyword>
<evidence type="ECO:0000256" key="6">
    <source>
        <dbReference type="RuleBase" id="RU004374"/>
    </source>
</evidence>
<dbReference type="GO" id="GO:0000340">
    <property type="term" value="F:RNA 7-methylguanosine cap binding"/>
    <property type="evidence" value="ECO:0007669"/>
    <property type="project" value="TreeGrafter"/>
</dbReference>
<proteinExistence type="inferred from homology"/>
<keyword evidence="3" id="KW-0810">Translation regulation</keyword>
<evidence type="ECO:0000256" key="4">
    <source>
        <dbReference type="ARBA" id="ARBA00022884"/>
    </source>
</evidence>